<evidence type="ECO:0000313" key="2">
    <source>
        <dbReference type="Proteomes" id="UP000094819"/>
    </source>
</evidence>
<proteinExistence type="predicted"/>
<accession>A0A1E3ISD6</accession>
<keyword evidence="2" id="KW-1185">Reference proteome</keyword>
<dbReference type="GeneID" id="30195221"/>
<reference evidence="1 2" key="1">
    <citation type="submission" date="2016-06" db="EMBL/GenBank/DDBJ databases">
        <title>Evolution of pathogenesis and genome organization in the Tremellales.</title>
        <authorList>
            <person name="Cuomo C."/>
            <person name="Litvintseva A."/>
            <person name="Heitman J."/>
            <person name="Chen Y."/>
            <person name="Sun S."/>
            <person name="Springer D."/>
            <person name="Dromer F."/>
            <person name="Young S."/>
            <person name="Zeng Q."/>
            <person name="Chapman S."/>
            <person name="Gujja S."/>
            <person name="Saif S."/>
            <person name="Birren B."/>
        </authorList>
    </citation>
    <scope>NUCLEOTIDE SEQUENCE [LARGE SCALE GENOMIC DNA]</scope>
    <source>
        <strain evidence="1 2">CBS 7118</strain>
    </source>
</reference>
<evidence type="ECO:0000313" key="1">
    <source>
        <dbReference type="EMBL" id="ODN91489.1"/>
    </source>
</evidence>
<comment type="caution">
    <text evidence="1">The sequence shown here is derived from an EMBL/GenBank/DDBJ whole genome shotgun (WGS) entry which is preliminary data.</text>
</comment>
<dbReference type="RefSeq" id="XP_019030115.1">
    <property type="nucleotide sequence ID" value="XM_019178076.1"/>
</dbReference>
<protein>
    <submittedName>
        <fullName evidence="1">Uncharacterized protein</fullName>
    </submittedName>
</protein>
<gene>
    <name evidence="1" type="ORF">L198_06009</name>
</gene>
<name>A0A1E3ISD6_9TREE</name>
<dbReference type="EMBL" id="AWGH01000019">
    <property type="protein sequence ID" value="ODN91489.1"/>
    <property type="molecule type" value="Genomic_DNA"/>
</dbReference>
<dbReference type="Proteomes" id="UP000094819">
    <property type="component" value="Unassembled WGS sequence"/>
</dbReference>
<organism evidence="1 2">
    <name type="scientific">Cryptococcus wingfieldii CBS 7118</name>
    <dbReference type="NCBI Taxonomy" id="1295528"/>
    <lineage>
        <taxon>Eukaryota</taxon>
        <taxon>Fungi</taxon>
        <taxon>Dikarya</taxon>
        <taxon>Basidiomycota</taxon>
        <taxon>Agaricomycotina</taxon>
        <taxon>Tremellomycetes</taxon>
        <taxon>Tremellales</taxon>
        <taxon>Cryptococcaceae</taxon>
        <taxon>Cryptococcus</taxon>
    </lineage>
</organism>
<sequence length="109" mass="12454">MTYFRGLRANIRVILNIANITREDVGKIGLNGRCSLLAMKGNNSSRVESWVINDKGEKTGKWRFGMNRTTFHHKFVKPDSTLYGARINKTCGERGVSRKTDVDKDEGYW</sequence>
<dbReference type="AlphaFoldDB" id="A0A1E3ISD6"/>